<keyword evidence="2" id="KW-1185">Reference proteome</keyword>
<proteinExistence type="predicted"/>
<gene>
    <name evidence="1" type="ORF">CLIM01_14296</name>
</gene>
<evidence type="ECO:0000313" key="2">
    <source>
        <dbReference type="Proteomes" id="UP001169217"/>
    </source>
</evidence>
<name>A0ABQ9P8C4_9PEZI</name>
<organism evidence="1 2">
    <name type="scientific">Colletotrichum limetticola</name>
    <dbReference type="NCBI Taxonomy" id="1209924"/>
    <lineage>
        <taxon>Eukaryota</taxon>
        <taxon>Fungi</taxon>
        <taxon>Dikarya</taxon>
        <taxon>Ascomycota</taxon>
        <taxon>Pezizomycotina</taxon>
        <taxon>Sordariomycetes</taxon>
        <taxon>Hypocreomycetidae</taxon>
        <taxon>Glomerellales</taxon>
        <taxon>Glomerellaceae</taxon>
        <taxon>Colletotrichum</taxon>
        <taxon>Colletotrichum acutatum species complex</taxon>
    </lineage>
</organism>
<dbReference type="EMBL" id="JARUPT010000875">
    <property type="protein sequence ID" value="KAK0368348.1"/>
    <property type="molecule type" value="Genomic_DNA"/>
</dbReference>
<reference evidence="1" key="1">
    <citation type="submission" date="2023-04" db="EMBL/GenBank/DDBJ databases">
        <title>Colletotrichum limetticola genome sequence.</title>
        <authorList>
            <person name="Baroncelli R."/>
        </authorList>
    </citation>
    <scope>NUCLEOTIDE SEQUENCE</scope>
    <source>
        <strain evidence="1">KLA-Anderson</strain>
    </source>
</reference>
<protein>
    <submittedName>
        <fullName evidence="1">Uncharacterized protein</fullName>
    </submittedName>
</protein>
<sequence length="49" mass="5712">MEPPDPTHSDDRRIRRSKWKDIFRPFSLCIIAHTSGDRAAGRGLHQRRA</sequence>
<accession>A0ABQ9P8C4</accession>
<dbReference type="Proteomes" id="UP001169217">
    <property type="component" value="Unassembled WGS sequence"/>
</dbReference>
<evidence type="ECO:0000313" key="1">
    <source>
        <dbReference type="EMBL" id="KAK0368348.1"/>
    </source>
</evidence>
<comment type="caution">
    <text evidence="1">The sequence shown here is derived from an EMBL/GenBank/DDBJ whole genome shotgun (WGS) entry which is preliminary data.</text>
</comment>